<dbReference type="EMBL" id="JAHHHD010000028">
    <property type="protein sequence ID" value="MBW4660951.1"/>
    <property type="molecule type" value="Genomic_DNA"/>
</dbReference>
<name>A0A951UNN6_9CYAN</name>
<reference evidence="1" key="1">
    <citation type="submission" date="2021-05" db="EMBL/GenBank/DDBJ databases">
        <authorList>
            <person name="Pietrasiak N."/>
            <person name="Ward R."/>
            <person name="Stajich J.E."/>
            <person name="Kurbessoian T."/>
        </authorList>
    </citation>
    <scope>NUCLEOTIDE SEQUENCE</scope>
    <source>
        <strain evidence="1">UHER 2000/2452</strain>
    </source>
</reference>
<evidence type="ECO:0000313" key="1">
    <source>
        <dbReference type="EMBL" id="MBW4660951.1"/>
    </source>
</evidence>
<accession>A0A951UNN6</accession>
<gene>
    <name evidence="1" type="ORF">KME15_19930</name>
</gene>
<comment type="caution">
    <text evidence="1">The sequence shown here is derived from an EMBL/GenBank/DDBJ whole genome shotgun (WGS) entry which is preliminary data.</text>
</comment>
<proteinExistence type="predicted"/>
<dbReference type="Proteomes" id="UP000757435">
    <property type="component" value="Unassembled WGS sequence"/>
</dbReference>
<organism evidence="1 2">
    <name type="scientific">Drouetiella hepatica Uher 2000/2452</name>
    <dbReference type="NCBI Taxonomy" id="904376"/>
    <lineage>
        <taxon>Bacteria</taxon>
        <taxon>Bacillati</taxon>
        <taxon>Cyanobacteriota</taxon>
        <taxon>Cyanophyceae</taxon>
        <taxon>Oculatellales</taxon>
        <taxon>Oculatellaceae</taxon>
        <taxon>Drouetiella</taxon>
    </lineage>
</organism>
<dbReference type="AlphaFoldDB" id="A0A951UNN6"/>
<sequence>MPTNINWSRPFSEAAEVKTSAVTHALTVSGGKAIIDVTATVNAATKILERIILTPKASNTGTTHTVKHLIFSGGSDSVYVSATNPADSVATNAATAVETVLPDTLNLDSFYTAAGVGRTDPTP</sequence>
<protein>
    <submittedName>
        <fullName evidence="1">Uncharacterized protein</fullName>
    </submittedName>
</protein>
<reference evidence="1" key="2">
    <citation type="journal article" date="2022" name="Microbiol. Resour. Announc.">
        <title>Metagenome Sequencing to Explore Phylogenomics of Terrestrial Cyanobacteria.</title>
        <authorList>
            <person name="Ward R.D."/>
            <person name="Stajich J.E."/>
            <person name="Johansen J.R."/>
            <person name="Huntemann M."/>
            <person name="Clum A."/>
            <person name="Foster B."/>
            <person name="Foster B."/>
            <person name="Roux S."/>
            <person name="Palaniappan K."/>
            <person name="Varghese N."/>
            <person name="Mukherjee S."/>
            <person name="Reddy T.B.K."/>
            <person name="Daum C."/>
            <person name="Copeland A."/>
            <person name="Chen I.A."/>
            <person name="Ivanova N.N."/>
            <person name="Kyrpides N.C."/>
            <person name="Shapiro N."/>
            <person name="Eloe-Fadrosh E.A."/>
            <person name="Pietrasiak N."/>
        </authorList>
    </citation>
    <scope>NUCLEOTIDE SEQUENCE</scope>
    <source>
        <strain evidence="1">UHER 2000/2452</strain>
    </source>
</reference>
<evidence type="ECO:0000313" key="2">
    <source>
        <dbReference type="Proteomes" id="UP000757435"/>
    </source>
</evidence>